<keyword evidence="2" id="KW-0067">ATP-binding</keyword>
<dbReference type="GO" id="GO:0005886">
    <property type="term" value="C:plasma membrane"/>
    <property type="evidence" value="ECO:0007669"/>
    <property type="project" value="TreeGrafter"/>
</dbReference>
<dbReference type="Proteomes" id="UP001281410">
    <property type="component" value="Unassembled WGS sequence"/>
</dbReference>
<reference evidence="3" key="1">
    <citation type="journal article" date="2023" name="Plant J.">
        <title>Genome sequences and population genomics provide insights into the demographic history, inbreeding, and mutation load of two 'living fossil' tree species of Dipteronia.</title>
        <authorList>
            <person name="Feng Y."/>
            <person name="Comes H.P."/>
            <person name="Chen J."/>
            <person name="Zhu S."/>
            <person name="Lu R."/>
            <person name="Zhang X."/>
            <person name="Li P."/>
            <person name="Qiu J."/>
            <person name="Olsen K.M."/>
            <person name="Qiu Y."/>
        </authorList>
    </citation>
    <scope>NUCLEOTIDE SEQUENCE</scope>
    <source>
        <strain evidence="3">NBL</strain>
    </source>
</reference>
<dbReference type="GO" id="GO:0007166">
    <property type="term" value="P:cell surface receptor signaling pathway"/>
    <property type="evidence" value="ECO:0007669"/>
    <property type="project" value="InterPro"/>
</dbReference>
<sequence>MIVYMSDIDECAAHTNICRVLGQGGQGAVYKGMLEDGRIITVIKLGEKEDILTIANLAKRCLNLNGKQRPNMKEVAPVLEGVRASQNDSSFQKNYEEYEYITTKVIEPWDDVSTSIGSTSDNIGASVDIQPLLTNMSS</sequence>
<dbReference type="InterPro" id="IPR045274">
    <property type="entry name" value="WAK-like"/>
</dbReference>
<proteinExistence type="predicted"/>
<evidence type="ECO:0000313" key="4">
    <source>
        <dbReference type="Proteomes" id="UP001281410"/>
    </source>
</evidence>
<evidence type="ECO:0000256" key="1">
    <source>
        <dbReference type="ARBA" id="ARBA00022741"/>
    </source>
</evidence>
<name>A0AAE0DL44_9ROSI</name>
<dbReference type="Gene3D" id="3.30.200.20">
    <property type="entry name" value="Phosphorylase Kinase, domain 1"/>
    <property type="match status" value="1"/>
</dbReference>
<comment type="caution">
    <text evidence="3">The sequence shown here is derived from an EMBL/GenBank/DDBJ whole genome shotgun (WGS) entry which is preliminary data.</text>
</comment>
<dbReference type="PANTHER" id="PTHR27005:SF521">
    <property type="entry name" value="WALL-ASSOCIATED RECEPTOR KINASE-LIKE 6"/>
    <property type="match status" value="1"/>
</dbReference>
<dbReference type="PANTHER" id="PTHR27005">
    <property type="entry name" value="WALL-ASSOCIATED RECEPTOR KINASE-LIKE 21"/>
    <property type="match status" value="1"/>
</dbReference>
<organism evidence="3 4">
    <name type="scientific">Dipteronia sinensis</name>
    <dbReference type="NCBI Taxonomy" id="43782"/>
    <lineage>
        <taxon>Eukaryota</taxon>
        <taxon>Viridiplantae</taxon>
        <taxon>Streptophyta</taxon>
        <taxon>Embryophyta</taxon>
        <taxon>Tracheophyta</taxon>
        <taxon>Spermatophyta</taxon>
        <taxon>Magnoliopsida</taxon>
        <taxon>eudicotyledons</taxon>
        <taxon>Gunneridae</taxon>
        <taxon>Pentapetalae</taxon>
        <taxon>rosids</taxon>
        <taxon>malvids</taxon>
        <taxon>Sapindales</taxon>
        <taxon>Sapindaceae</taxon>
        <taxon>Hippocastanoideae</taxon>
        <taxon>Acereae</taxon>
        <taxon>Dipteronia</taxon>
    </lineage>
</organism>
<gene>
    <name evidence="3" type="ORF">Dsin_032674</name>
</gene>
<accession>A0AAE0DL44</accession>
<dbReference type="AlphaFoldDB" id="A0AAE0DL44"/>
<protein>
    <submittedName>
        <fullName evidence="3">Uncharacterized protein</fullName>
    </submittedName>
</protein>
<dbReference type="GO" id="GO:0005524">
    <property type="term" value="F:ATP binding"/>
    <property type="evidence" value="ECO:0007669"/>
    <property type="project" value="UniProtKB-KW"/>
</dbReference>
<evidence type="ECO:0000313" key="3">
    <source>
        <dbReference type="EMBL" id="KAK3173864.1"/>
    </source>
</evidence>
<keyword evidence="4" id="KW-1185">Reference proteome</keyword>
<dbReference type="EMBL" id="JANJYJ010000606">
    <property type="protein sequence ID" value="KAK3173864.1"/>
    <property type="molecule type" value="Genomic_DNA"/>
</dbReference>
<evidence type="ECO:0000256" key="2">
    <source>
        <dbReference type="ARBA" id="ARBA00022840"/>
    </source>
</evidence>
<keyword evidence="1" id="KW-0547">Nucleotide-binding</keyword>
<dbReference type="GO" id="GO:0004674">
    <property type="term" value="F:protein serine/threonine kinase activity"/>
    <property type="evidence" value="ECO:0007669"/>
    <property type="project" value="TreeGrafter"/>
</dbReference>